<gene>
    <name evidence="1" type="ORF">LTRI10_LOCUS13122</name>
</gene>
<proteinExistence type="predicted"/>
<evidence type="ECO:0000313" key="2">
    <source>
        <dbReference type="Proteomes" id="UP001497516"/>
    </source>
</evidence>
<evidence type="ECO:0000313" key="1">
    <source>
        <dbReference type="EMBL" id="CAL1371036.1"/>
    </source>
</evidence>
<name>A0AAV2DBH6_9ROSI</name>
<reference evidence="1 2" key="1">
    <citation type="submission" date="2024-04" db="EMBL/GenBank/DDBJ databases">
        <authorList>
            <person name="Fracassetti M."/>
        </authorList>
    </citation>
    <scope>NUCLEOTIDE SEQUENCE [LARGE SCALE GENOMIC DNA]</scope>
</reference>
<dbReference type="AlphaFoldDB" id="A0AAV2DBH6"/>
<dbReference type="EMBL" id="OZ034815">
    <property type="protein sequence ID" value="CAL1371036.1"/>
    <property type="molecule type" value="Genomic_DNA"/>
</dbReference>
<protein>
    <submittedName>
        <fullName evidence="1">Uncharacterized protein</fullName>
    </submittedName>
</protein>
<dbReference type="Proteomes" id="UP001497516">
    <property type="component" value="Chromosome 2"/>
</dbReference>
<accession>A0AAV2DBH6</accession>
<organism evidence="1 2">
    <name type="scientific">Linum trigynum</name>
    <dbReference type="NCBI Taxonomy" id="586398"/>
    <lineage>
        <taxon>Eukaryota</taxon>
        <taxon>Viridiplantae</taxon>
        <taxon>Streptophyta</taxon>
        <taxon>Embryophyta</taxon>
        <taxon>Tracheophyta</taxon>
        <taxon>Spermatophyta</taxon>
        <taxon>Magnoliopsida</taxon>
        <taxon>eudicotyledons</taxon>
        <taxon>Gunneridae</taxon>
        <taxon>Pentapetalae</taxon>
        <taxon>rosids</taxon>
        <taxon>fabids</taxon>
        <taxon>Malpighiales</taxon>
        <taxon>Linaceae</taxon>
        <taxon>Linum</taxon>
    </lineage>
</organism>
<keyword evidence="2" id="KW-1185">Reference proteome</keyword>
<sequence length="72" mass="7683">MVIVDCRDRDNGGDDQQTASGLMTLMILTDEGSGILVVMIDHGNKPTATVVVNSCDGVVACWPLLYGGWTKK</sequence>